<protein>
    <submittedName>
        <fullName evidence="1">Uncharacterized protein</fullName>
    </submittedName>
</protein>
<sequence>MVPKQQVLPTIGYPSFRAVLFRMVPKRLDVDLVNGLGFRAVLFRMVPKQHCKKS</sequence>
<name>A0AAD2SXJ2_STRCV</name>
<dbReference type="AntiFam" id="ANF00274">
    <property type="entry name" value="Translation of CRISPR region"/>
</dbReference>
<organism evidence="1 2">
    <name type="scientific">Streptococcus constellatus subsp. constellatus SK53</name>
    <dbReference type="NCBI Taxonomy" id="1095730"/>
    <lineage>
        <taxon>Bacteria</taxon>
        <taxon>Bacillati</taxon>
        <taxon>Bacillota</taxon>
        <taxon>Bacilli</taxon>
        <taxon>Lactobacillales</taxon>
        <taxon>Streptococcaceae</taxon>
        <taxon>Streptococcus</taxon>
        <taxon>Streptococcus anginosus group</taxon>
    </lineage>
</organism>
<evidence type="ECO:0000313" key="2">
    <source>
        <dbReference type="Proteomes" id="UP000005070"/>
    </source>
</evidence>
<dbReference type="AlphaFoldDB" id="A0AAD2SXJ2"/>
<gene>
    <name evidence="1" type="ORF">HMPREF1044_0115</name>
</gene>
<proteinExistence type="predicted"/>
<comment type="caution">
    <text evidence="1">The sequence shown here is derived from an EMBL/GenBank/DDBJ whole genome shotgun (WGS) entry which is preliminary data.</text>
</comment>
<dbReference type="EMBL" id="AICQ01000008">
    <property type="protein sequence ID" value="EID21972.1"/>
    <property type="molecule type" value="Genomic_DNA"/>
</dbReference>
<accession>A0AAD2SXJ2</accession>
<reference evidence="1 2" key="1">
    <citation type="submission" date="2012-01" db="EMBL/GenBank/DDBJ databases">
        <authorList>
            <person name="Harkins D.M."/>
            <person name="Madupu R."/>
            <person name="Durkin A.S."/>
            <person name="Torralba M."/>
            <person name="Methe B."/>
            <person name="Sutton G.G."/>
            <person name="Nelson K.E."/>
        </authorList>
    </citation>
    <scope>NUCLEOTIDE SEQUENCE [LARGE SCALE GENOMIC DNA]</scope>
    <source>
        <strain evidence="1 2">SK53</strain>
    </source>
</reference>
<dbReference type="Proteomes" id="UP000005070">
    <property type="component" value="Unassembled WGS sequence"/>
</dbReference>
<evidence type="ECO:0000313" key="1">
    <source>
        <dbReference type="EMBL" id="EID21972.1"/>
    </source>
</evidence>